<proteinExistence type="predicted"/>
<evidence type="ECO:0000313" key="2">
    <source>
        <dbReference type="Proteomes" id="UP000593565"/>
    </source>
</evidence>
<dbReference type="Proteomes" id="UP000593565">
    <property type="component" value="Unassembled WGS sequence"/>
</dbReference>
<organism evidence="1 2">
    <name type="scientific">Ameiurus melas</name>
    <name type="common">Black bullhead</name>
    <name type="synonym">Silurus melas</name>
    <dbReference type="NCBI Taxonomy" id="219545"/>
    <lineage>
        <taxon>Eukaryota</taxon>
        <taxon>Metazoa</taxon>
        <taxon>Chordata</taxon>
        <taxon>Craniata</taxon>
        <taxon>Vertebrata</taxon>
        <taxon>Euteleostomi</taxon>
        <taxon>Actinopterygii</taxon>
        <taxon>Neopterygii</taxon>
        <taxon>Teleostei</taxon>
        <taxon>Ostariophysi</taxon>
        <taxon>Siluriformes</taxon>
        <taxon>Ictaluridae</taxon>
        <taxon>Ameiurus</taxon>
    </lineage>
</organism>
<sequence length="214" mass="23377">MFNKKLKHHANMFKDFFSARTLLESQSSHQGICKGLNHSDTDALTFGKPITLRVEPNEKANSLPTLSILTSWERDDKKEKLDTCLAADFFPKEGELSLSTDKVTPTKHSVENAALSSAGTYYYAAFSKEGIKSCGMGSKTVNKTDVKSTMQTPSCDQSSTFNISTSNNLTSPNEIKISGDPKGNTMLLIVTGLRLLLAKAVGINIMMTIKAFLV</sequence>
<accession>A0A7J6B3W7</accession>
<dbReference type="EMBL" id="JAAGNN010000005">
    <property type="protein sequence ID" value="KAF4089782.1"/>
    <property type="molecule type" value="Genomic_DNA"/>
</dbReference>
<evidence type="ECO:0000313" key="1">
    <source>
        <dbReference type="EMBL" id="KAF4089782.1"/>
    </source>
</evidence>
<keyword evidence="2" id="KW-1185">Reference proteome</keyword>
<gene>
    <name evidence="1" type="ORF">AMELA_G00070310</name>
</gene>
<comment type="caution">
    <text evidence="1">The sequence shown here is derived from an EMBL/GenBank/DDBJ whole genome shotgun (WGS) entry which is preliminary data.</text>
</comment>
<protein>
    <submittedName>
        <fullName evidence="1">Uncharacterized protein</fullName>
    </submittedName>
</protein>
<dbReference type="AlphaFoldDB" id="A0A7J6B3W7"/>
<name>A0A7J6B3W7_AMEME</name>
<reference evidence="1 2" key="1">
    <citation type="submission" date="2020-02" db="EMBL/GenBank/DDBJ databases">
        <title>A chromosome-scale genome assembly of the black bullhead catfish (Ameiurus melas).</title>
        <authorList>
            <person name="Wen M."/>
            <person name="Zham M."/>
            <person name="Cabau C."/>
            <person name="Klopp C."/>
            <person name="Donnadieu C."/>
            <person name="Roques C."/>
            <person name="Bouchez O."/>
            <person name="Lampietro C."/>
            <person name="Jouanno E."/>
            <person name="Herpin A."/>
            <person name="Louis A."/>
            <person name="Berthelot C."/>
            <person name="Parey E."/>
            <person name="Roest-Crollius H."/>
            <person name="Braasch I."/>
            <person name="Postlethwait J."/>
            <person name="Robinson-Rechavi M."/>
            <person name="Echchiki A."/>
            <person name="Begum T."/>
            <person name="Montfort J."/>
            <person name="Schartl M."/>
            <person name="Bobe J."/>
            <person name="Guiguen Y."/>
        </authorList>
    </citation>
    <scope>NUCLEOTIDE SEQUENCE [LARGE SCALE GENOMIC DNA]</scope>
    <source>
        <strain evidence="1">M_S1</strain>
        <tissue evidence="1">Blood</tissue>
    </source>
</reference>